<evidence type="ECO:0000256" key="1">
    <source>
        <dbReference type="SAM" id="MobiDB-lite"/>
    </source>
</evidence>
<protein>
    <submittedName>
        <fullName evidence="2">Uncharacterized protein</fullName>
    </submittedName>
</protein>
<name>A0ABP8THF8_9ACTN</name>
<accession>A0ABP8THF8</accession>
<dbReference type="Proteomes" id="UP001500212">
    <property type="component" value="Unassembled WGS sequence"/>
</dbReference>
<comment type="caution">
    <text evidence="2">The sequence shown here is derived from an EMBL/GenBank/DDBJ whole genome shotgun (WGS) entry which is preliminary data.</text>
</comment>
<evidence type="ECO:0000313" key="3">
    <source>
        <dbReference type="Proteomes" id="UP001500212"/>
    </source>
</evidence>
<feature type="region of interest" description="Disordered" evidence="1">
    <location>
        <begin position="35"/>
        <end position="58"/>
    </location>
</feature>
<dbReference type="EMBL" id="BAABHJ010000005">
    <property type="protein sequence ID" value="GAA4606288.1"/>
    <property type="molecule type" value="Genomic_DNA"/>
</dbReference>
<keyword evidence="3" id="KW-1185">Reference proteome</keyword>
<sequence length="58" mass="6410">MARCDTCGNEMDEHWRGACPQNSDGTPAYRKTLGDRAKSTGRNLLAPRPKKINKGYTA</sequence>
<gene>
    <name evidence="2" type="ORF">GCM10023195_22500</name>
</gene>
<proteinExistence type="predicted"/>
<organism evidence="2 3">
    <name type="scientific">Actinoallomurus liliacearum</name>
    <dbReference type="NCBI Taxonomy" id="1080073"/>
    <lineage>
        <taxon>Bacteria</taxon>
        <taxon>Bacillati</taxon>
        <taxon>Actinomycetota</taxon>
        <taxon>Actinomycetes</taxon>
        <taxon>Streptosporangiales</taxon>
        <taxon>Thermomonosporaceae</taxon>
        <taxon>Actinoallomurus</taxon>
    </lineage>
</organism>
<reference evidence="3" key="1">
    <citation type="journal article" date="2019" name="Int. J. Syst. Evol. Microbiol.">
        <title>The Global Catalogue of Microorganisms (GCM) 10K type strain sequencing project: providing services to taxonomists for standard genome sequencing and annotation.</title>
        <authorList>
            <consortium name="The Broad Institute Genomics Platform"/>
            <consortium name="The Broad Institute Genome Sequencing Center for Infectious Disease"/>
            <person name="Wu L."/>
            <person name="Ma J."/>
        </authorList>
    </citation>
    <scope>NUCLEOTIDE SEQUENCE [LARGE SCALE GENOMIC DNA]</scope>
    <source>
        <strain evidence="3">JCM 17938</strain>
    </source>
</reference>
<feature type="compositionally biased region" description="Basic residues" evidence="1">
    <location>
        <begin position="48"/>
        <end position="58"/>
    </location>
</feature>
<dbReference type="RefSeq" id="WP_345352510.1">
    <property type="nucleotide sequence ID" value="NZ_BAABHJ010000005.1"/>
</dbReference>
<evidence type="ECO:0000313" key="2">
    <source>
        <dbReference type="EMBL" id="GAA4606288.1"/>
    </source>
</evidence>